<sequence length="162" mass="17729">MVTSDNDRDPWLGDEEQDDEAHPAPLDARQAAAWRSRHRAVSPSRVLLWQCMAGWLAVMLTWSLAESSAAPLSVAYGVLAIVLPAFPFAMAIVRGHSLAALVVWEFVKLMLSVMLLLLAPVVLGEVVWLALLAGVIVTINMYWIAPLWLARSGSVQADLKKS</sequence>
<dbReference type="Proteomes" id="UP000278006">
    <property type="component" value="Unassembled WGS sequence"/>
</dbReference>
<evidence type="ECO:0000313" key="8">
    <source>
        <dbReference type="EMBL" id="RMX08403.1"/>
    </source>
</evidence>
<feature type="region of interest" description="Disordered" evidence="6">
    <location>
        <begin position="1"/>
        <end position="24"/>
    </location>
</feature>
<accession>A0A3M6QZR4</accession>
<organism evidence="8 9">
    <name type="scientific">Corticibacter populi</name>
    <dbReference type="NCBI Taxonomy" id="1550736"/>
    <lineage>
        <taxon>Bacteria</taxon>
        <taxon>Pseudomonadati</taxon>
        <taxon>Pseudomonadota</taxon>
        <taxon>Betaproteobacteria</taxon>
        <taxon>Burkholderiales</taxon>
        <taxon>Comamonadaceae</taxon>
        <taxon>Corticibacter</taxon>
    </lineage>
</organism>
<dbReference type="RefSeq" id="WP_122226528.1">
    <property type="nucleotide sequence ID" value="NZ_RDQO01000001.1"/>
</dbReference>
<dbReference type="InterPro" id="IPR005598">
    <property type="entry name" value="ATP_synth_I"/>
</dbReference>
<gene>
    <name evidence="8" type="ORF">D8I35_04775</name>
</gene>
<evidence type="ECO:0000256" key="7">
    <source>
        <dbReference type="SAM" id="Phobius"/>
    </source>
</evidence>
<dbReference type="OrthoDB" id="9154947at2"/>
<comment type="subcellular location">
    <subcellularLocation>
        <location evidence="1">Cell membrane</location>
        <topology evidence="1">Multi-pass membrane protein</topology>
    </subcellularLocation>
</comment>
<keyword evidence="2" id="KW-1003">Cell membrane</keyword>
<evidence type="ECO:0000256" key="3">
    <source>
        <dbReference type="ARBA" id="ARBA00022692"/>
    </source>
</evidence>
<proteinExistence type="predicted"/>
<evidence type="ECO:0000256" key="2">
    <source>
        <dbReference type="ARBA" id="ARBA00022475"/>
    </source>
</evidence>
<dbReference type="GO" id="GO:0005886">
    <property type="term" value="C:plasma membrane"/>
    <property type="evidence" value="ECO:0007669"/>
    <property type="project" value="UniProtKB-SubCell"/>
</dbReference>
<dbReference type="Pfam" id="PF03899">
    <property type="entry name" value="ATP-synt_I"/>
    <property type="match status" value="1"/>
</dbReference>
<feature type="transmembrane region" description="Helical" evidence="7">
    <location>
        <begin position="46"/>
        <end position="65"/>
    </location>
</feature>
<evidence type="ECO:0000256" key="6">
    <source>
        <dbReference type="SAM" id="MobiDB-lite"/>
    </source>
</evidence>
<evidence type="ECO:0000256" key="4">
    <source>
        <dbReference type="ARBA" id="ARBA00022989"/>
    </source>
</evidence>
<evidence type="ECO:0000313" key="9">
    <source>
        <dbReference type="Proteomes" id="UP000278006"/>
    </source>
</evidence>
<feature type="transmembrane region" description="Helical" evidence="7">
    <location>
        <begin position="100"/>
        <end position="122"/>
    </location>
</feature>
<feature type="transmembrane region" description="Helical" evidence="7">
    <location>
        <begin position="71"/>
        <end position="93"/>
    </location>
</feature>
<keyword evidence="5 7" id="KW-0472">Membrane</keyword>
<feature type="transmembrane region" description="Helical" evidence="7">
    <location>
        <begin position="128"/>
        <end position="150"/>
    </location>
</feature>
<keyword evidence="4 7" id="KW-1133">Transmembrane helix</keyword>
<keyword evidence="9" id="KW-1185">Reference proteome</keyword>
<name>A0A3M6QZR4_9BURK</name>
<comment type="caution">
    <text evidence="8">The sequence shown here is derived from an EMBL/GenBank/DDBJ whole genome shotgun (WGS) entry which is preliminary data.</text>
</comment>
<keyword evidence="3 7" id="KW-0812">Transmembrane</keyword>
<feature type="compositionally biased region" description="Basic and acidic residues" evidence="6">
    <location>
        <begin position="1"/>
        <end position="11"/>
    </location>
</feature>
<reference evidence="8 9" key="1">
    <citation type="submission" date="2018-10" db="EMBL/GenBank/DDBJ databases">
        <title>Draft genome of Cortibacter populi DSM10536.</title>
        <authorList>
            <person name="Bernier A.-M."/>
            <person name="Bernard K."/>
        </authorList>
    </citation>
    <scope>NUCLEOTIDE SEQUENCE [LARGE SCALE GENOMIC DNA]</scope>
    <source>
        <strain evidence="8 9">DSM 105136</strain>
    </source>
</reference>
<evidence type="ECO:0000256" key="1">
    <source>
        <dbReference type="ARBA" id="ARBA00004651"/>
    </source>
</evidence>
<evidence type="ECO:0000256" key="5">
    <source>
        <dbReference type="ARBA" id="ARBA00023136"/>
    </source>
</evidence>
<protein>
    <submittedName>
        <fullName evidence="8">ATP synthase subunit I</fullName>
    </submittedName>
</protein>
<dbReference type="EMBL" id="RDQO01000001">
    <property type="protein sequence ID" value="RMX08403.1"/>
    <property type="molecule type" value="Genomic_DNA"/>
</dbReference>
<dbReference type="AlphaFoldDB" id="A0A3M6QZR4"/>